<evidence type="ECO:0000313" key="1">
    <source>
        <dbReference type="EMBL" id="MBW0584539.1"/>
    </source>
</evidence>
<sequence>MSQPGVRPSSMMVAAIQPGAKLGPIGHIISFMANWPPWVFHGTHAITPSNGHFMGSTIFYGLRPYPATIGLFGQFLLHQPPGLHLRVWAWGVILSSRSLQAP</sequence>
<dbReference type="Proteomes" id="UP000765509">
    <property type="component" value="Unassembled WGS sequence"/>
</dbReference>
<name>A0A9Q3Q425_9BASI</name>
<proteinExistence type="predicted"/>
<organism evidence="1 2">
    <name type="scientific">Austropuccinia psidii MF-1</name>
    <dbReference type="NCBI Taxonomy" id="1389203"/>
    <lineage>
        <taxon>Eukaryota</taxon>
        <taxon>Fungi</taxon>
        <taxon>Dikarya</taxon>
        <taxon>Basidiomycota</taxon>
        <taxon>Pucciniomycotina</taxon>
        <taxon>Pucciniomycetes</taxon>
        <taxon>Pucciniales</taxon>
        <taxon>Sphaerophragmiaceae</taxon>
        <taxon>Austropuccinia</taxon>
    </lineage>
</organism>
<reference evidence="1" key="1">
    <citation type="submission" date="2021-03" db="EMBL/GenBank/DDBJ databases">
        <title>Draft genome sequence of rust myrtle Austropuccinia psidii MF-1, a brazilian biotype.</title>
        <authorList>
            <person name="Quecine M.C."/>
            <person name="Pachon D.M.R."/>
            <person name="Bonatelli M.L."/>
            <person name="Correr F.H."/>
            <person name="Franceschini L.M."/>
            <person name="Leite T.F."/>
            <person name="Margarido G.R.A."/>
            <person name="Almeida C.A."/>
            <person name="Ferrarezi J.A."/>
            <person name="Labate C.A."/>
        </authorList>
    </citation>
    <scope>NUCLEOTIDE SEQUENCE</scope>
    <source>
        <strain evidence="1">MF-1</strain>
    </source>
</reference>
<keyword evidence="2" id="KW-1185">Reference proteome</keyword>
<accession>A0A9Q3Q425</accession>
<gene>
    <name evidence="1" type="ORF">O181_124254</name>
</gene>
<dbReference type="AlphaFoldDB" id="A0A9Q3Q425"/>
<protein>
    <submittedName>
        <fullName evidence="1">Uncharacterized protein</fullName>
    </submittedName>
</protein>
<comment type="caution">
    <text evidence="1">The sequence shown here is derived from an EMBL/GenBank/DDBJ whole genome shotgun (WGS) entry which is preliminary data.</text>
</comment>
<dbReference type="EMBL" id="AVOT02118273">
    <property type="protein sequence ID" value="MBW0584539.1"/>
    <property type="molecule type" value="Genomic_DNA"/>
</dbReference>
<evidence type="ECO:0000313" key="2">
    <source>
        <dbReference type="Proteomes" id="UP000765509"/>
    </source>
</evidence>